<dbReference type="EMBL" id="BQMJ01000010">
    <property type="protein sequence ID" value="GJQ09644.1"/>
    <property type="molecule type" value="Genomic_DNA"/>
</dbReference>
<reference evidence="2" key="2">
    <citation type="submission" date="2022-01" db="EMBL/GenBank/DDBJ databases">
        <authorList>
            <person name="Hirooka S."/>
            <person name="Miyagishima S.Y."/>
        </authorList>
    </citation>
    <scope>NUCLEOTIDE SEQUENCE</scope>
    <source>
        <strain evidence="2">NBRC 102759</strain>
    </source>
</reference>
<dbReference type="Proteomes" id="UP001061958">
    <property type="component" value="Unassembled WGS sequence"/>
</dbReference>
<evidence type="ECO:0000256" key="1">
    <source>
        <dbReference type="SAM" id="SignalP"/>
    </source>
</evidence>
<comment type="caution">
    <text evidence="2">The sequence shown here is derived from an EMBL/GenBank/DDBJ whole genome shotgun (WGS) entry which is preliminary data.</text>
</comment>
<feature type="signal peptide" evidence="1">
    <location>
        <begin position="1"/>
        <end position="26"/>
    </location>
</feature>
<protein>
    <submittedName>
        <fullName evidence="2">Uncharacterized protein</fullName>
    </submittedName>
</protein>
<accession>A0A9C7PSG7</accession>
<keyword evidence="3" id="KW-1185">Reference proteome</keyword>
<evidence type="ECO:0000313" key="3">
    <source>
        <dbReference type="Proteomes" id="UP001061958"/>
    </source>
</evidence>
<gene>
    <name evidence="2" type="ORF">GpartN1_g1435.t1</name>
</gene>
<name>A0A9C7PSG7_9RHOD</name>
<reference evidence="2" key="1">
    <citation type="journal article" date="2022" name="Proc. Natl. Acad. Sci. U.S.A.">
        <title>Life cycle and functional genomics of the unicellular red alga Galdieria for elucidating algal and plant evolution and industrial use.</title>
        <authorList>
            <person name="Hirooka S."/>
            <person name="Itabashi T."/>
            <person name="Ichinose T.M."/>
            <person name="Onuma R."/>
            <person name="Fujiwara T."/>
            <person name="Yamashita S."/>
            <person name="Jong L.W."/>
            <person name="Tomita R."/>
            <person name="Iwane A.H."/>
            <person name="Miyagishima S.Y."/>
        </authorList>
    </citation>
    <scope>NUCLEOTIDE SEQUENCE</scope>
    <source>
        <strain evidence="2">NBRC 102759</strain>
    </source>
</reference>
<sequence length="281" mass="31736">MALKHVVLLTTLHYILLCFIFTDATSENHICASSSGVVVSYEWVEKDKGILSWIMNNTGNSISTFILVRGATYQDSELVEPYAFGAAYYPAYIYNGLGQYFQGVPVPLQEYQSLGSTPLGILRLSSQQFWTSFVFTLSPGQLFQIEEAGYLYHDDVLTPKCQGVYQLSYLGTFDFRASYSVIEQCQAFDDAQPCPPSPFSIGSAVYSVPSSVMSSMFLPSFKDNFELSFCTSNALFSLPSFRRLTPQSVHQEKELESYPLEKHSNDHPRSYHRNHLILRIH</sequence>
<keyword evidence="1" id="KW-0732">Signal</keyword>
<feature type="chain" id="PRO_5038854772" evidence="1">
    <location>
        <begin position="27"/>
        <end position="281"/>
    </location>
</feature>
<dbReference type="AlphaFoldDB" id="A0A9C7PSG7"/>
<organism evidence="2 3">
    <name type="scientific">Galdieria partita</name>
    <dbReference type="NCBI Taxonomy" id="83374"/>
    <lineage>
        <taxon>Eukaryota</taxon>
        <taxon>Rhodophyta</taxon>
        <taxon>Bangiophyceae</taxon>
        <taxon>Galdieriales</taxon>
        <taxon>Galdieriaceae</taxon>
        <taxon>Galdieria</taxon>
    </lineage>
</organism>
<proteinExistence type="predicted"/>
<evidence type="ECO:0000313" key="2">
    <source>
        <dbReference type="EMBL" id="GJQ09644.1"/>
    </source>
</evidence>
<dbReference type="OrthoDB" id="10389710at2759"/>